<sequence length="504" mass="58315">MISNNNIFNSNILLIYKFNIVSDIAFMLPEIFIFISLMLVVFYSSFYSNFAIYKYIKLSLSLLNLISLVIIIYILLVLNSVCYENIISSYLLYNNMPILFIKILLSVLSLIIIKISYSYMVLKNLNFFEFYLFVFISLIALLLLVMAYDFILAYLAIELQGLCSYVLVAMNKSYNKSIESSLKYFVLGSFASSILLLGISLLYWSTGMTNFKDISDLMQLSFNLEFFNNIFLLGLTLIHIGIFFKLSVAPFHLWLPDIFYGSSKVVVLLFSLLPKLSLIVVLFKLNFLFMLKINWDFKAFYLYFVLLSLIFGIAGALKVEKLNKLIAYSSISHMGFLLCSVLSYNFEIFLLYIIIYSLISLSIFIVLFNLINPLSGKTFSSLYQLSYIKKINYILFISLVISFFSISGIPPLSGFFSKFFIFLSLINLNLNLLVLILLLFSVVSCFYYLRIIKIISFNNVRNWYLLTDLTKLSSYMLSLHILVNVFLFLNIPIIWESVQWILPL</sequence>
<feature type="transmembrane region" description="Helical" evidence="5">
    <location>
        <begin position="391"/>
        <end position="410"/>
    </location>
</feature>
<dbReference type="Pfam" id="PF00361">
    <property type="entry name" value="Proton_antipo_M"/>
    <property type="match status" value="1"/>
</dbReference>
<feature type="transmembrane region" description="Helical" evidence="5">
    <location>
        <begin position="151"/>
        <end position="170"/>
    </location>
</feature>
<feature type="transmembrane region" description="Helical" evidence="5">
    <location>
        <begin position="226"/>
        <end position="244"/>
    </location>
</feature>
<geneLocation type="mitochondrion" evidence="7"/>
<reference evidence="7" key="1">
    <citation type="journal article" date="2019" name="J. Eukaryot. Microbiol.">
        <title>A Comparative Characterization of the Mitochondrial Genomes of Paramoeba aparasomata and Neoparamoeba pemaquidensis (Amoebozoa, Paramoebidae).</title>
        <authorList>
            <person name="Bondarenko N."/>
            <person name="EkaterinaVolkova"/>
            <person name="Masharsky A."/>
            <person name="Kudryavtsev A."/>
            <person name="Smirnov A."/>
        </authorList>
    </citation>
    <scope>NUCLEOTIDE SEQUENCE</scope>
</reference>
<dbReference type="GO" id="GO:0042773">
    <property type="term" value="P:ATP synthesis coupled electron transport"/>
    <property type="evidence" value="ECO:0007669"/>
    <property type="project" value="InterPro"/>
</dbReference>
<feature type="transmembrane region" description="Helical" evidence="5">
    <location>
        <begin position="300"/>
        <end position="318"/>
    </location>
</feature>
<organism evidence="7">
    <name type="scientific">Paramoeba aparasomata</name>
    <dbReference type="NCBI Taxonomy" id="2583407"/>
    <lineage>
        <taxon>Eukaryota</taxon>
        <taxon>Amoebozoa</taxon>
        <taxon>Discosea</taxon>
        <taxon>Flabellinia</taxon>
        <taxon>Dactylopodida</taxon>
        <taxon>Paramoebidae</taxon>
        <taxon>Paramoeba</taxon>
    </lineage>
</organism>
<feature type="domain" description="NADH:quinone oxidoreductase/Mrp antiporter transmembrane" evidence="6">
    <location>
        <begin position="147"/>
        <end position="441"/>
    </location>
</feature>
<feature type="transmembrane region" description="Helical" evidence="5">
    <location>
        <begin position="430"/>
        <end position="451"/>
    </location>
</feature>
<feature type="transmembrane region" description="Helical" evidence="5">
    <location>
        <begin position="20"/>
        <end position="43"/>
    </location>
</feature>
<evidence type="ECO:0000256" key="2">
    <source>
        <dbReference type="ARBA" id="ARBA00022692"/>
    </source>
</evidence>
<feature type="transmembrane region" description="Helical" evidence="5">
    <location>
        <begin position="182"/>
        <end position="206"/>
    </location>
</feature>
<keyword evidence="4 5" id="KW-0472">Membrane</keyword>
<feature type="transmembrane region" description="Helical" evidence="5">
    <location>
        <begin position="472"/>
        <end position="495"/>
    </location>
</feature>
<dbReference type="PANTHER" id="PTHR22773">
    <property type="entry name" value="NADH DEHYDROGENASE"/>
    <property type="match status" value="1"/>
</dbReference>
<feature type="transmembrane region" description="Helical" evidence="5">
    <location>
        <begin position="55"/>
        <end position="78"/>
    </location>
</feature>
<keyword evidence="7" id="KW-0496">Mitochondrion</keyword>
<keyword evidence="2 5" id="KW-0812">Transmembrane</keyword>
<comment type="subcellular location">
    <subcellularLocation>
        <location evidence="1">Membrane</location>
        <topology evidence="1">Multi-pass membrane protein</topology>
    </subcellularLocation>
</comment>
<dbReference type="GO" id="GO:0008137">
    <property type="term" value="F:NADH dehydrogenase (ubiquinone) activity"/>
    <property type="evidence" value="ECO:0007669"/>
    <property type="project" value="InterPro"/>
</dbReference>
<feature type="transmembrane region" description="Helical" evidence="5">
    <location>
        <begin position="125"/>
        <end position="145"/>
    </location>
</feature>
<feature type="transmembrane region" description="Helical" evidence="5">
    <location>
        <begin position="265"/>
        <end position="288"/>
    </location>
</feature>
<evidence type="ECO:0000256" key="5">
    <source>
        <dbReference type="SAM" id="Phobius"/>
    </source>
</evidence>
<accession>A0A5P8HBW2</accession>
<name>A0A5P8HBW2_9EUKA</name>
<protein>
    <submittedName>
        <fullName evidence="7">NADH dehydrogenase subunit 2</fullName>
    </submittedName>
</protein>
<feature type="transmembrane region" description="Helical" evidence="5">
    <location>
        <begin position="325"/>
        <end position="344"/>
    </location>
</feature>
<evidence type="ECO:0000313" key="7">
    <source>
        <dbReference type="EMBL" id="QFQ52396.1"/>
    </source>
</evidence>
<dbReference type="EMBL" id="MK518072">
    <property type="protein sequence ID" value="QFQ52396.1"/>
    <property type="molecule type" value="Genomic_DNA"/>
</dbReference>
<keyword evidence="3 5" id="KW-1133">Transmembrane helix</keyword>
<gene>
    <name evidence="7" type="primary">nad2</name>
</gene>
<dbReference type="AlphaFoldDB" id="A0A5P8HBW2"/>
<dbReference type="HAMAP" id="MF_00445">
    <property type="entry name" value="NDH1_NuoN_1"/>
    <property type="match status" value="1"/>
</dbReference>
<proteinExistence type="inferred from homology"/>
<evidence type="ECO:0000256" key="3">
    <source>
        <dbReference type="ARBA" id="ARBA00022989"/>
    </source>
</evidence>
<evidence type="ECO:0000256" key="4">
    <source>
        <dbReference type="ARBA" id="ARBA00023136"/>
    </source>
</evidence>
<dbReference type="InterPro" id="IPR001750">
    <property type="entry name" value="ND/Mrp_TM"/>
</dbReference>
<feature type="transmembrane region" description="Helical" evidence="5">
    <location>
        <begin position="90"/>
        <end position="113"/>
    </location>
</feature>
<evidence type="ECO:0000259" key="6">
    <source>
        <dbReference type="Pfam" id="PF00361"/>
    </source>
</evidence>
<evidence type="ECO:0000256" key="1">
    <source>
        <dbReference type="ARBA" id="ARBA00004141"/>
    </source>
</evidence>
<dbReference type="InterPro" id="IPR010096">
    <property type="entry name" value="NADH-Q_OxRdtase_suN/2"/>
</dbReference>
<feature type="transmembrane region" description="Helical" evidence="5">
    <location>
        <begin position="350"/>
        <end position="371"/>
    </location>
</feature>
<dbReference type="GO" id="GO:0016020">
    <property type="term" value="C:membrane"/>
    <property type="evidence" value="ECO:0007669"/>
    <property type="project" value="UniProtKB-SubCell"/>
</dbReference>